<organism evidence="2 3">
    <name type="scientific">Opisthorchis viverrini</name>
    <name type="common">Southeast Asian liver fluke</name>
    <dbReference type="NCBI Taxonomy" id="6198"/>
    <lineage>
        <taxon>Eukaryota</taxon>
        <taxon>Metazoa</taxon>
        <taxon>Spiralia</taxon>
        <taxon>Lophotrochozoa</taxon>
        <taxon>Platyhelminthes</taxon>
        <taxon>Trematoda</taxon>
        <taxon>Digenea</taxon>
        <taxon>Opisthorchiida</taxon>
        <taxon>Opisthorchiata</taxon>
        <taxon>Opisthorchiidae</taxon>
        <taxon>Opisthorchis</taxon>
    </lineage>
</organism>
<dbReference type="EMBL" id="KL597361">
    <property type="protein sequence ID" value="KER19051.1"/>
    <property type="molecule type" value="Genomic_DNA"/>
</dbReference>
<proteinExistence type="predicted"/>
<dbReference type="Proteomes" id="UP000054324">
    <property type="component" value="Unassembled WGS sequence"/>
</dbReference>
<evidence type="ECO:0000313" key="2">
    <source>
        <dbReference type="EMBL" id="KER19051.1"/>
    </source>
</evidence>
<feature type="region of interest" description="Disordered" evidence="1">
    <location>
        <begin position="76"/>
        <end position="100"/>
    </location>
</feature>
<sequence>MADRIDPCPCIPCDSSSHPQRRHANNHGHLLTQLPESDIRVFACCKSVSPPSVYRLTNSKPDSLWKRVNGSALRLQLKDPQYEQHTSSPDETAMTYKSTQQIDRSVRSCVTHIR</sequence>
<dbReference type="RefSeq" id="XP_009177204.1">
    <property type="nucleotide sequence ID" value="XM_009178940.1"/>
</dbReference>
<gene>
    <name evidence="2" type="ORF">T265_12035</name>
</gene>
<protein>
    <submittedName>
        <fullName evidence="2">Uncharacterized protein</fullName>
    </submittedName>
</protein>
<dbReference type="GeneID" id="20326203"/>
<accession>A0A074YW98</accession>
<name>A0A074YW98_OPIVI</name>
<keyword evidence="3" id="KW-1185">Reference proteome</keyword>
<dbReference type="KEGG" id="ovi:T265_12035"/>
<dbReference type="AlphaFoldDB" id="A0A074YW98"/>
<evidence type="ECO:0000256" key="1">
    <source>
        <dbReference type="SAM" id="MobiDB-lite"/>
    </source>
</evidence>
<reference evidence="2 3" key="1">
    <citation type="submission" date="2013-11" db="EMBL/GenBank/DDBJ databases">
        <title>Opisthorchis viverrini - life in the bile duct.</title>
        <authorList>
            <person name="Young N.D."/>
            <person name="Nagarajan N."/>
            <person name="Lin S.J."/>
            <person name="Korhonen P.K."/>
            <person name="Jex A.R."/>
            <person name="Hall R.S."/>
            <person name="Safavi-Hemami H."/>
            <person name="Kaewkong W."/>
            <person name="Bertrand D."/>
            <person name="Gao S."/>
            <person name="Seet Q."/>
            <person name="Wongkham S."/>
            <person name="Teh B.T."/>
            <person name="Wongkham C."/>
            <person name="Intapan P.M."/>
            <person name="Maleewong W."/>
            <person name="Yang X."/>
            <person name="Hu M."/>
            <person name="Wang Z."/>
            <person name="Hofmann A."/>
            <person name="Sternberg P.W."/>
            <person name="Tan P."/>
            <person name="Wang J."/>
            <person name="Gasser R.B."/>
        </authorList>
    </citation>
    <scope>NUCLEOTIDE SEQUENCE [LARGE SCALE GENOMIC DNA]</scope>
</reference>
<evidence type="ECO:0000313" key="3">
    <source>
        <dbReference type="Proteomes" id="UP000054324"/>
    </source>
</evidence>
<feature type="compositionally biased region" description="Polar residues" evidence="1">
    <location>
        <begin position="83"/>
        <end position="100"/>
    </location>
</feature>
<dbReference type="CTD" id="20326203"/>